<dbReference type="InterPro" id="IPR008930">
    <property type="entry name" value="Terpenoid_cyclase/PrenylTrfase"/>
</dbReference>
<dbReference type="SUPFAM" id="SSF48239">
    <property type="entry name" value="Terpenoid cyclases/Protein prenyltransferases"/>
    <property type="match status" value="1"/>
</dbReference>
<keyword evidence="2" id="KW-1185">Reference proteome</keyword>
<evidence type="ECO:0000313" key="1">
    <source>
        <dbReference type="EMBL" id="RBP57219.1"/>
    </source>
</evidence>
<dbReference type="Proteomes" id="UP000253490">
    <property type="component" value="Unassembled WGS sequence"/>
</dbReference>
<dbReference type="AlphaFoldDB" id="A0A366HXK7"/>
<name>A0A366HXK7_9FIRM</name>
<evidence type="ECO:0008006" key="3">
    <source>
        <dbReference type="Google" id="ProtNLM"/>
    </source>
</evidence>
<proteinExistence type="predicted"/>
<protein>
    <recommendedName>
        <fullName evidence="3">Prenyltransferase/squalene oxidase-like repeat protein</fullName>
    </recommendedName>
</protein>
<accession>A0A366HXK7</accession>
<comment type="caution">
    <text evidence="1">The sequence shown here is derived from an EMBL/GenBank/DDBJ whole genome shotgun (WGS) entry which is preliminary data.</text>
</comment>
<evidence type="ECO:0000313" key="2">
    <source>
        <dbReference type="Proteomes" id="UP000253490"/>
    </source>
</evidence>
<organism evidence="1 2">
    <name type="scientific">Alkalibaculum bacchi</name>
    <dbReference type="NCBI Taxonomy" id="645887"/>
    <lineage>
        <taxon>Bacteria</taxon>
        <taxon>Bacillati</taxon>
        <taxon>Bacillota</taxon>
        <taxon>Clostridia</taxon>
        <taxon>Eubacteriales</taxon>
        <taxon>Eubacteriaceae</taxon>
        <taxon>Alkalibaculum</taxon>
    </lineage>
</organism>
<dbReference type="Gene3D" id="1.50.10.20">
    <property type="match status" value="1"/>
</dbReference>
<reference evidence="1 2" key="1">
    <citation type="submission" date="2018-06" db="EMBL/GenBank/DDBJ databases">
        <title>Genomic Encyclopedia of Type Strains, Phase IV (KMG-IV): sequencing the most valuable type-strain genomes for metagenomic binning, comparative biology and taxonomic classification.</title>
        <authorList>
            <person name="Goeker M."/>
        </authorList>
    </citation>
    <scope>NUCLEOTIDE SEQUENCE [LARGE SCALE GENOMIC DNA]</scope>
    <source>
        <strain evidence="1 2">DSM 22112</strain>
    </source>
</reference>
<gene>
    <name evidence="1" type="ORF">DES36_13111</name>
</gene>
<sequence length="281" mass="32791">MNNMGIEQKYASDVETILSYRYDNGEDYWTTADHKLLKGAPYTTLESVLYLLELGVPSDDELMKNVAELIFSNWKEDGRIKISSTGGIYPCHTALAVNVLCHMCYFDDDRVKKSFAYFLNTQQEDGGWKCNKYSFGRGKETKYSTPYTTLVVLDLFRYSLDFNNDARLNKAVDFLLEHWIIRKPISPCHYGIGTLFMQIEYPFRSYNLFYYVYVLSFYDRAKKDSHFLEALKALELKMVNEEILVERVVPKLAKLNFCKKGKTSELATKRYREILQNIVDL</sequence>
<dbReference type="EMBL" id="QNRX01000031">
    <property type="protein sequence ID" value="RBP57219.1"/>
    <property type="molecule type" value="Genomic_DNA"/>
</dbReference>